<dbReference type="SUPFAM" id="SSF53474">
    <property type="entry name" value="alpha/beta-Hydrolases"/>
    <property type="match status" value="1"/>
</dbReference>
<dbReference type="EMBL" id="UINC01027366">
    <property type="protein sequence ID" value="SVB06485.1"/>
    <property type="molecule type" value="Genomic_DNA"/>
</dbReference>
<dbReference type="AlphaFoldDB" id="A0A382AY90"/>
<evidence type="ECO:0008006" key="2">
    <source>
        <dbReference type="Google" id="ProtNLM"/>
    </source>
</evidence>
<dbReference type="Gene3D" id="3.40.50.1820">
    <property type="entry name" value="alpha/beta hydrolase"/>
    <property type="match status" value="1"/>
</dbReference>
<proteinExistence type="predicted"/>
<name>A0A382AY90_9ZZZZ</name>
<gene>
    <name evidence="1" type="ORF">METZ01_LOCUS159339</name>
</gene>
<sequence length="274" mass="30919">MNPSSPKYSYAQTDHGQMHLRIWGDQKGINIVCLHPMPYSGSYYDTFCQQLVSSTAYSAVALDFIGYGRSAMIDNPISIKEHAQASVACLEEMISAGIISDDISLMGFHTGSAVANEIAILYPEIVHQVIFVTYPYFEKSQRLELLRTLNKDSIGEDLNSLQESWDFTISKRPQGIPFNRAFSNFIEQLQNADRNWFGFDAMFNYPSEKRLTLIEHPVLMINDNSSLTEATIKANEMIKNSVYEELTDAQGGVFELNVDQIIQHVCAFLQSQCN</sequence>
<protein>
    <recommendedName>
        <fullName evidence="2">AB hydrolase-1 domain-containing protein</fullName>
    </recommendedName>
</protein>
<organism evidence="1">
    <name type="scientific">marine metagenome</name>
    <dbReference type="NCBI Taxonomy" id="408172"/>
    <lineage>
        <taxon>unclassified sequences</taxon>
        <taxon>metagenomes</taxon>
        <taxon>ecological metagenomes</taxon>
    </lineage>
</organism>
<reference evidence="1" key="1">
    <citation type="submission" date="2018-05" db="EMBL/GenBank/DDBJ databases">
        <authorList>
            <person name="Lanie J.A."/>
            <person name="Ng W.-L."/>
            <person name="Kazmierczak K.M."/>
            <person name="Andrzejewski T.M."/>
            <person name="Davidsen T.M."/>
            <person name="Wayne K.J."/>
            <person name="Tettelin H."/>
            <person name="Glass J.I."/>
            <person name="Rusch D."/>
            <person name="Podicherti R."/>
            <person name="Tsui H.-C.T."/>
            <person name="Winkler M.E."/>
        </authorList>
    </citation>
    <scope>NUCLEOTIDE SEQUENCE</scope>
</reference>
<accession>A0A382AY90</accession>
<dbReference type="InterPro" id="IPR029058">
    <property type="entry name" value="AB_hydrolase_fold"/>
</dbReference>
<evidence type="ECO:0000313" key="1">
    <source>
        <dbReference type="EMBL" id="SVB06485.1"/>
    </source>
</evidence>